<evidence type="ECO:0000313" key="2">
    <source>
        <dbReference type="Proteomes" id="UP000316759"/>
    </source>
</evidence>
<gene>
    <name evidence="1" type="ORF">FGIG_05468</name>
</gene>
<dbReference type="Proteomes" id="UP000316759">
    <property type="component" value="Unassembled WGS sequence"/>
</dbReference>
<evidence type="ECO:0000313" key="1">
    <source>
        <dbReference type="EMBL" id="TPP58906.1"/>
    </source>
</evidence>
<dbReference type="AlphaFoldDB" id="A0A504YEI8"/>
<reference evidence="1 2" key="1">
    <citation type="submission" date="2019-04" db="EMBL/GenBank/DDBJ databases">
        <title>Annotation for the trematode Fasciola gigantica.</title>
        <authorList>
            <person name="Choi Y.-J."/>
        </authorList>
    </citation>
    <scope>NUCLEOTIDE SEQUENCE [LARGE SCALE GENOMIC DNA]</scope>
    <source>
        <strain evidence="1">Uganda_cow_1</strain>
    </source>
</reference>
<name>A0A504YEI8_FASGI</name>
<comment type="caution">
    <text evidence="1">The sequence shown here is derived from an EMBL/GenBank/DDBJ whole genome shotgun (WGS) entry which is preliminary data.</text>
</comment>
<organism evidence="1 2">
    <name type="scientific">Fasciola gigantica</name>
    <name type="common">Giant liver fluke</name>
    <dbReference type="NCBI Taxonomy" id="46835"/>
    <lineage>
        <taxon>Eukaryota</taxon>
        <taxon>Metazoa</taxon>
        <taxon>Spiralia</taxon>
        <taxon>Lophotrochozoa</taxon>
        <taxon>Platyhelminthes</taxon>
        <taxon>Trematoda</taxon>
        <taxon>Digenea</taxon>
        <taxon>Plagiorchiida</taxon>
        <taxon>Echinostomata</taxon>
        <taxon>Echinostomatoidea</taxon>
        <taxon>Fasciolidae</taxon>
        <taxon>Fasciola</taxon>
    </lineage>
</organism>
<sequence length="144" mass="15884">MELKQQSEDCGSVQSEWFHPSDQQHQAYSWGLNTPLQFIDSMLQSLHDSSLCLISGVILGHTYDTVLYIMSTSGTTYSYDVGSDAQLISVFVTTLNSIINPMIIALSVPSVRRLNLHLGYSNGDPLKAISALLTTMNTMINPEI</sequence>
<keyword evidence="2" id="KW-1185">Reference proteome</keyword>
<accession>A0A504YEI8</accession>
<protein>
    <submittedName>
        <fullName evidence="1">Uncharacterized protein</fullName>
    </submittedName>
</protein>
<dbReference type="OrthoDB" id="6235017at2759"/>
<dbReference type="EMBL" id="SUNJ01011407">
    <property type="protein sequence ID" value="TPP58906.1"/>
    <property type="molecule type" value="Genomic_DNA"/>
</dbReference>
<proteinExistence type="predicted"/>